<dbReference type="SUPFAM" id="SSF52402">
    <property type="entry name" value="Adenine nucleotide alpha hydrolases-like"/>
    <property type="match status" value="1"/>
</dbReference>
<dbReference type="RefSeq" id="WP_149404274.1">
    <property type="nucleotide sequence ID" value="NZ_BIXY01000113.1"/>
</dbReference>
<protein>
    <recommendedName>
        <fullName evidence="2">UspA domain-containing protein</fullName>
    </recommendedName>
</protein>
<dbReference type="PANTHER" id="PTHR46268:SF6">
    <property type="entry name" value="UNIVERSAL STRESS PROTEIN UP12"/>
    <property type="match status" value="1"/>
</dbReference>
<evidence type="ECO:0000313" key="3">
    <source>
        <dbReference type="EMBL" id="GCF11445.1"/>
    </source>
</evidence>
<keyword evidence="4" id="KW-1185">Reference proteome</keyword>
<dbReference type="Gene3D" id="3.40.50.620">
    <property type="entry name" value="HUPs"/>
    <property type="match status" value="1"/>
</dbReference>
<feature type="domain" description="UspA" evidence="2">
    <location>
        <begin position="3"/>
        <end position="155"/>
    </location>
</feature>
<sequence length="240" mass="26806">MEKRLLLGIDASFSFATQYAIRTVGDLFPSTTQSITVLLLHAIPSTHIVTEYPGYFTEQYMLIPPSSEQKKHAEEILAKASTTLQKLGFEEKDIEQVICVGSPAEEIVKAAHEHRANLIVVGSRGDSWRQRLRRILLGSISRQVLHAATCPVMVVLPPRSLTNQDIVLWYEQALQQYLKEHHSSLTVLKPQAVTALFPLPHPGPDTPRQLSAATSALEKLARKGVLCRRDIQGEVHYIND</sequence>
<comment type="caution">
    <text evidence="3">The sequence shown here is derived from an EMBL/GenBank/DDBJ whole genome shotgun (WGS) entry which is preliminary data.</text>
</comment>
<comment type="similarity">
    <text evidence="1">Belongs to the universal stress protein A family.</text>
</comment>
<evidence type="ECO:0000313" key="4">
    <source>
        <dbReference type="Proteomes" id="UP000322530"/>
    </source>
</evidence>
<dbReference type="Proteomes" id="UP000322530">
    <property type="component" value="Unassembled WGS sequence"/>
</dbReference>
<reference evidence="3 4" key="1">
    <citation type="submission" date="2019-01" db="EMBL/GenBank/DDBJ databases">
        <title>Draft genome sequence of Dictyobacter sp. Uno17.</title>
        <authorList>
            <person name="Wang C.M."/>
            <person name="Zheng Y."/>
            <person name="Sakai Y."/>
            <person name="Abe K."/>
            <person name="Yokota A."/>
            <person name="Yabe S."/>
        </authorList>
    </citation>
    <scope>NUCLEOTIDE SEQUENCE [LARGE SCALE GENOMIC DNA]</scope>
    <source>
        <strain evidence="3 4">Uno17</strain>
    </source>
</reference>
<accession>A0A5A5TJM0</accession>
<dbReference type="InterPro" id="IPR014729">
    <property type="entry name" value="Rossmann-like_a/b/a_fold"/>
</dbReference>
<evidence type="ECO:0000259" key="2">
    <source>
        <dbReference type="Pfam" id="PF00582"/>
    </source>
</evidence>
<proteinExistence type="inferred from homology"/>
<dbReference type="EMBL" id="BIXY01000113">
    <property type="protein sequence ID" value="GCF11445.1"/>
    <property type="molecule type" value="Genomic_DNA"/>
</dbReference>
<dbReference type="CDD" id="cd00293">
    <property type="entry name" value="USP-like"/>
    <property type="match status" value="1"/>
</dbReference>
<dbReference type="AlphaFoldDB" id="A0A5A5TJM0"/>
<dbReference type="InterPro" id="IPR006016">
    <property type="entry name" value="UspA"/>
</dbReference>
<evidence type="ECO:0000256" key="1">
    <source>
        <dbReference type="ARBA" id="ARBA00008791"/>
    </source>
</evidence>
<organism evidence="3 4">
    <name type="scientific">Dictyobacter arantiisoli</name>
    <dbReference type="NCBI Taxonomy" id="2014874"/>
    <lineage>
        <taxon>Bacteria</taxon>
        <taxon>Bacillati</taxon>
        <taxon>Chloroflexota</taxon>
        <taxon>Ktedonobacteria</taxon>
        <taxon>Ktedonobacterales</taxon>
        <taxon>Dictyobacteraceae</taxon>
        <taxon>Dictyobacter</taxon>
    </lineage>
</organism>
<gene>
    <name evidence="3" type="ORF">KDI_50090</name>
</gene>
<dbReference type="Pfam" id="PF00582">
    <property type="entry name" value="Usp"/>
    <property type="match status" value="1"/>
</dbReference>
<name>A0A5A5TJM0_9CHLR</name>
<dbReference type="PANTHER" id="PTHR46268">
    <property type="entry name" value="STRESS RESPONSE PROTEIN NHAX"/>
    <property type="match status" value="1"/>
</dbReference>
<dbReference type="OrthoDB" id="9794782at2"/>